<dbReference type="Pfam" id="PF18211">
    <property type="entry name" value="Csm1_B"/>
    <property type="match status" value="1"/>
</dbReference>
<evidence type="ECO:0000256" key="3">
    <source>
        <dbReference type="ARBA" id="ARBA00014333"/>
    </source>
</evidence>
<dbReference type="InterPro" id="IPR054767">
    <property type="entry name" value="Cas10-Cmr2_palm2"/>
</dbReference>
<evidence type="ECO:0000256" key="1">
    <source>
        <dbReference type="ARBA" id="ARBA00001968"/>
    </source>
</evidence>
<comment type="similarity">
    <text evidence="2">Belongs to the CRISPR-associated Cas10/Csm1 family.</text>
</comment>
<dbReference type="PANTHER" id="PTHR36528">
    <property type="entry name" value="CRISPR SYSTEM SINGLE-STRAND-SPECIFIC DEOXYRIBONUCLEASE CAS10/CSM1 (SUBTYPE III-A)"/>
    <property type="match status" value="1"/>
</dbReference>
<dbReference type="Pfam" id="PF22335">
    <property type="entry name" value="Cas10-Cmr2_palm2"/>
    <property type="match status" value="1"/>
</dbReference>
<dbReference type="Gene3D" id="3.30.70.270">
    <property type="match status" value="1"/>
</dbReference>
<dbReference type="InterPro" id="IPR052117">
    <property type="entry name" value="Cas10/Csm1_subtype-III-A"/>
</dbReference>
<gene>
    <name evidence="14" type="primary">cas10</name>
    <name evidence="14" type="ORF">VB264_17180</name>
</gene>
<organism evidence="14 15">
    <name type="scientific">Arcicella aquatica</name>
    <dbReference type="NCBI Taxonomy" id="217141"/>
    <lineage>
        <taxon>Bacteria</taxon>
        <taxon>Pseudomonadati</taxon>
        <taxon>Bacteroidota</taxon>
        <taxon>Cytophagia</taxon>
        <taxon>Cytophagales</taxon>
        <taxon>Flectobacillaceae</taxon>
        <taxon>Arcicella</taxon>
    </lineage>
</organism>
<dbReference type="InterPro" id="IPR006674">
    <property type="entry name" value="HD_domain"/>
</dbReference>
<comment type="caution">
    <text evidence="14">The sequence shown here is derived from an EMBL/GenBank/DDBJ whole genome shotgun (WGS) entry which is preliminary data.</text>
</comment>
<dbReference type="Proteomes" id="UP001304671">
    <property type="component" value="Unassembled WGS sequence"/>
</dbReference>
<evidence type="ECO:0000256" key="6">
    <source>
        <dbReference type="ARBA" id="ARBA00022741"/>
    </source>
</evidence>
<feature type="domain" description="GGDEF" evidence="13">
    <location>
        <begin position="597"/>
        <end position="743"/>
    </location>
</feature>
<dbReference type="Gene3D" id="1.10.3210.10">
    <property type="entry name" value="Hypothetical protein af1432"/>
    <property type="match status" value="1"/>
</dbReference>
<evidence type="ECO:0000256" key="7">
    <source>
        <dbReference type="ARBA" id="ARBA00022759"/>
    </source>
</evidence>
<dbReference type="Pfam" id="PF01966">
    <property type="entry name" value="HD"/>
    <property type="match status" value="1"/>
</dbReference>
<proteinExistence type="inferred from homology"/>
<dbReference type="InterPro" id="IPR013408">
    <property type="entry name" value="Cas10/Csm1"/>
</dbReference>
<dbReference type="InterPro" id="IPR000160">
    <property type="entry name" value="GGDEF_dom"/>
</dbReference>
<protein>
    <recommendedName>
        <fullName evidence="3">CRISPR system single-strand-specific deoxyribonuclease Cas10/Csm1 (subtype III-A)</fullName>
    </recommendedName>
    <alternativeName>
        <fullName evidence="12">Cyclic oligoadenylate synthase</fullName>
    </alternativeName>
</protein>
<dbReference type="InterPro" id="IPR041062">
    <property type="entry name" value="Csm1_B"/>
</dbReference>
<keyword evidence="7" id="KW-0255">Endonuclease</keyword>
<accession>A0ABU5QS78</accession>
<evidence type="ECO:0000256" key="5">
    <source>
        <dbReference type="ARBA" id="ARBA00022722"/>
    </source>
</evidence>
<keyword evidence="4" id="KW-0808">Transferase</keyword>
<name>A0ABU5QS78_9BACT</name>
<comment type="cofactor">
    <cofactor evidence="1">
        <name>a divalent metal cation</name>
        <dbReference type="ChEBI" id="CHEBI:60240"/>
    </cofactor>
</comment>
<dbReference type="PANTHER" id="PTHR36528:SF1">
    <property type="entry name" value="CRISPR SYSTEM SINGLE-STRAND-SPECIFIC DEOXYRIBONUCLEASE CAS10_CSM1 (SUBTYPE III-A)"/>
    <property type="match status" value="1"/>
</dbReference>
<dbReference type="RefSeq" id="WP_323251242.1">
    <property type="nucleotide sequence ID" value="NZ_JAYFUL010000032.1"/>
</dbReference>
<keyword evidence="15" id="KW-1185">Reference proteome</keyword>
<reference evidence="14 15" key="1">
    <citation type="submission" date="2023-12" db="EMBL/GenBank/DDBJ databases">
        <title>Novel species of the genus Arcicella isolated from rivers.</title>
        <authorList>
            <person name="Lu H."/>
        </authorList>
    </citation>
    <scope>NUCLEOTIDE SEQUENCE [LARGE SCALE GENOMIC DNA]</scope>
    <source>
        <strain evidence="14 15">LMG 21963</strain>
    </source>
</reference>
<keyword evidence="10" id="KW-0067">ATP-binding</keyword>
<evidence type="ECO:0000256" key="4">
    <source>
        <dbReference type="ARBA" id="ARBA00022679"/>
    </source>
</evidence>
<dbReference type="SUPFAM" id="SSF109604">
    <property type="entry name" value="HD-domain/PDEase-like"/>
    <property type="match status" value="1"/>
</dbReference>
<evidence type="ECO:0000313" key="14">
    <source>
        <dbReference type="EMBL" id="MEA5259534.1"/>
    </source>
</evidence>
<dbReference type="EMBL" id="JAYFUL010000032">
    <property type="protein sequence ID" value="MEA5259534.1"/>
    <property type="molecule type" value="Genomic_DNA"/>
</dbReference>
<keyword evidence="5" id="KW-0540">Nuclease</keyword>
<evidence type="ECO:0000256" key="10">
    <source>
        <dbReference type="ARBA" id="ARBA00022840"/>
    </source>
</evidence>
<keyword evidence="8" id="KW-0378">Hydrolase</keyword>
<dbReference type="PROSITE" id="PS50887">
    <property type="entry name" value="GGDEF"/>
    <property type="match status" value="1"/>
</dbReference>
<dbReference type="NCBIfam" id="TIGR02578">
    <property type="entry name" value="cas_TM1811_Csm1"/>
    <property type="match status" value="1"/>
</dbReference>
<keyword evidence="11" id="KW-0051">Antiviral defense</keyword>
<evidence type="ECO:0000256" key="8">
    <source>
        <dbReference type="ARBA" id="ARBA00022801"/>
    </source>
</evidence>
<keyword evidence="9" id="KW-0269">Exonuclease</keyword>
<evidence type="ECO:0000256" key="2">
    <source>
        <dbReference type="ARBA" id="ARBA00005700"/>
    </source>
</evidence>
<sequence length="860" mass="99313">MATQTRDIIHLAALLHDIGKFWQRADVGGVMSSQIIDKFHKEFESSICPNRDGKYTHKHVVWTAQFFQHFKNIFEDNIDALGNASYPRKSIVRWASAHHNPNQESLEEYIVQFADHCSSGIDRTTNDGLEDETVEYDYEVAKGWDKFKDVRMKSIFENLLDNKTDGFRLPISALTLEQSFFPKSTFDTKGQIEYNTLWNEFSKDLSSIPTKDIRQVTDSILYLLEKYTVTIPSSTQHLPDVSLYEHLRSTAAYALCTYDYLEEKNATKFKIEAEEEPFLLLGGDLSGIQSYIYDIVGKGAAKNLKGRSFYLQLIIEVIVNHMLDELKLYRSNIVYSSGGGFYILAPNTTFVREKIPMLIDEISTKIREEHGTKLYLAIDYQSIKKRSIFDGSINTLWEDLSKKLASKKQNRFADFISTDAGFQFFFEPTEAGGKTERDAITGEEFDNNEKKYPFNIDEDEEQQYVKESTFEQIRLGKILRDNIIYQIITKEKISYWEQDYRFNGITTHQYFQPLKLNKYYYFLNEKEIEELKAKVKGSVDDAIILRVNDTNFSDFKLTGNRVVNGFTFYGGNNLPTNHDGKALYFDALAGDENVSFKRLGILRMDVDSLGLIFKKGFSNNRRTFSRYSTLSRSLDFFFKGYLNTIWKENEDFKQNTFILYAGGDDLFIVGKWDITLAFARTIQEKFEEWICHNPALGISGGMAIVGGKYPIAKAATQSDEEEKRAKGHSLGKFDKNAISFLGSPFNWEKEYKSVKELKDLLVKHIKADDGIPRSFLDKVGTFYAMKIEQEKNKSNPRWRWMSAYDIQRASDRAKKGSASKAFMEEVKCKLFVNARMEGSKYDYLDILNFAARWAELEMRS</sequence>
<evidence type="ECO:0000259" key="13">
    <source>
        <dbReference type="PROSITE" id="PS50887"/>
    </source>
</evidence>
<evidence type="ECO:0000313" key="15">
    <source>
        <dbReference type="Proteomes" id="UP001304671"/>
    </source>
</evidence>
<evidence type="ECO:0000256" key="9">
    <source>
        <dbReference type="ARBA" id="ARBA00022839"/>
    </source>
</evidence>
<evidence type="ECO:0000256" key="11">
    <source>
        <dbReference type="ARBA" id="ARBA00023118"/>
    </source>
</evidence>
<keyword evidence="6" id="KW-0547">Nucleotide-binding</keyword>
<evidence type="ECO:0000256" key="12">
    <source>
        <dbReference type="ARBA" id="ARBA00032922"/>
    </source>
</evidence>
<dbReference type="InterPro" id="IPR043128">
    <property type="entry name" value="Rev_trsase/Diguanyl_cyclase"/>
</dbReference>